<feature type="transmembrane region" description="Helical" evidence="9">
    <location>
        <begin position="375"/>
        <end position="394"/>
    </location>
</feature>
<evidence type="ECO:0000256" key="9">
    <source>
        <dbReference type="SAM" id="Phobius"/>
    </source>
</evidence>
<evidence type="ECO:0000256" key="1">
    <source>
        <dbReference type="ARBA" id="ARBA00004141"/>
    </source>
</evidence>
<comment type="subcellular location">
    <subcellularLocation>
        <location evidence="1">Membrane</location>
        <topology evidence="1">Multi-pass membrane protein</topology>
    </subcellularLocation>
</comment>
<evidence type="ECO:0000313" key="12">
    <source>
        <dbReference type="Proteomes" id="UP000822688"/>
    </source>
</evidence>
<evidence type="ECO:0000256" key="3">
    <source>
        <dbReference type="ARBA" id="ARBA00007282"/>
    </source>
</evidence>
<feature type="transmembrane region" description="Helical" evidence="9">
    <location>
        <begin position="42"/>
        <end position="62"/>
    </location>
</feature>
<reference evidence="11" key="1">
    <citation type="submission" date="2020-06" db="EMBL/GenBank/DDBJ databases">
        <title>WGS assembly of Ceratodon purpureus strain R40.</title>
        <authorList>
            <person name="Carey S.B."/>
            <person name="Jenkins J."/>
            <person name="Shu S."/>
            <person name="Lovell J.T."/>
            <person name="Sreedasyam A."/>
            <person name="Maumus F."/>
            <person name="Tiley G.P."/>
            <person name="Fernandez-Pozo N."/>
            <person name="Barry K."/>
            <person name="Chen C."/>
            <person name="Wang M."/>
            <person name="Lipzen A."/>
            <person name="Daum C."/>
            <person name="Saski C.A."/>
            <person name="Payton A.C."/>
            <person name="Mcbreen J.C."/>
            <person name="Conrad R.E."/>
            <person name="Kollar L.M."/>
            <person name="Olsson S."/>
            <person name="Huttunen S."/>
            <person name="Landis J.B."/>
            <person name="Wickett N.J."/>
            <person name="Johnson M.G."/>
            <person name="Rensing S.A."/>
            <person name="Grimwood J."/>
            <person name="Schmutz J."/>
            <person name="Mcdaniel S.F."/>
        </authorList>
    </citation>
    <scope>NUCLEOTIDE SEQUENCE</scope>
    <source>
        <strain evidence="11">R40</strain>
    </source>
</reference>
<feature type="transmembrane region" description="Helical" evidence="9">
    <location>
        <begin position="186"/>
        <end position="209"/>
    </location>
</feature>
<name>A0A8T0JE20_CERPU</name>
<gene>
    <name evidence="11" type="ORF">KC19_1G290500</name>
</gene>
<evidence type="ECO:0000313" key="11">
    <source>
        <dbReference type="EMBL" id="KAG0592921.1"/>
    </source>
</evidence>
<proteinExistence type="inferred from homology"/>
<evidence type="ECO:0000259" key="10">
    <source>
        <dbReference type="Pfam" id="PF13813"/>
    </source>
</evidence>
<dbReference type="PANTHER" id="PTHR31595:SF57">
    <property type="entry name" value="OS04G0481900 PROTEIN"/>
    <property type="match status" value="1"/>
</dbReference>
<dbReference type="Proteomes" id="UP000822688">
    <property type="component" value="Chromosome 1"/>
</dbReference>
<comment type="similarity">
    <text evidence="3">Belongs to the wax synthase family.</text>
</comment>
<dbReference type="GO" id="GO:0008374">
    <property type="term" value="F:O-acyltransferase activity"/>
    <property type="evidence" value="ECO:0007669"/>
    <property type="project" value="InterPro"/>
</dbReference>
<feature type="domain" description="Wax synthase" evidence="10">
    <location>
        <begin position="210"/>
        <end position="252"/>
    </location>
</feature>
<dbReference type="PANTHER" id="PTHR31595">
    <property type="entry name" value="LONG-CHAIN-ALCOHOL O-FATTY-ACYLTRANSFERASE 3-RELATED"/>
    <property type="match status" value="1"/>
</dbReference>
<evidence type="ECO:0000256" key="8">
    <source>
        <dbReference type="SAM" id="MobiDB-lite"/>
    </source>
</evidence>
<dbReference type="InterPro" id="IPR044851">
    <property type="entry name" value="Wax_synthase"/>
</dbReference>
<evidence type="ECO:0000256" key="5">
    <source>
        <dbReference type="ARBA" id="ARBA00022692"/>
    </source>
</evidence>
<feature type="region of interest" description="Disordered" evidence="8">
    <location>
        <begin position="268"/>
        <end position="292"/>
    </location>
</feature>
<dbReference type="AlphaFoldDB" id="A0A8T0JE20"/>
<sequence>MALPGLGYEAHTWKEGLLVGHVLAWIAAAYCYYLVRKLPVGIPRLVSSIPVLALYALLPLIFNRFTHLVGLSSFFCILTWIGSSKVLQLCWSHGPGYDPWVAASFPRFAIVMTYPAHVKRTDTVVKKVPVEYSSWWNHVSKSEVWYMLAVRSAVKVAALAILLQLQYSQRRSIPLILNHLLLSIQLYLFVTIVLEVLAAIAMATFGITIEPHFDNPFAAASLGEFWGRRWNLLVSNVLRETVYNPLLYLLESSPKQGIHDQSRALDSSAVNDSKSDSNGKAHGLGSRQRSRSASSEVAAEIVSVREKEGRRFDISKLVAMLASFLVSGLMHELLVYYATLEAEWKMMSFFVLQGIAVALESTWKLYHPSNRLPRLVTTVSTLGFAFATGHLLFWPPLDGISEQVAMEIQKMLQG</sequence>
<evidence type="ECO:0000256" key="7">
    <source>
        <dbReference type="ARBA" id="ARBA00023136"/>
    </source>
</evidence>
<comment type="pathway">
    <text evidence="2">Secondary metabolite biosynthesis.</text>
</comment>
<dbReference type="Pfam" id="PF13813">
    <property type="entry name" value="MBOAT_2"/>
    <property type="match status" value="2"/>
</dbReference>
<keyword evidence="4" id="KW-0808">Transferase</keyword>
<keyword evidence="6 9" id="KW-1133">Transmembrane helix</keyword>
<organism evidence="11 12">
    <name type="scientific">Ceratodon purpureus</name>
    <name type="common">Fire moss</name>
    <name type="synonym">Dicranum purpureum</name>
    <dbReference type="NCBI Taxonomy" id="3225"/>
    <lineage>
        <taxon>Eukaryota</taxon>
        <taxon>Viridiplantae</taxon>
        <taxon>Streptophyta</taxon>
        <taxon>Embryophyta</taxon>
        <taxon>Bryophyta</taxon>
        <taxon>Bryophytina</taxon>
        <taxon>Bryopsida</taxon>
        <taxon>Dicranidae</taxon>
        <taxon>Pseudoditrichales</taxon>
        <taxon>Ditrichaceae</taxon>
        <taxon>Ceratodon</taxon>
    </lineage>
</organism>
<keyword evidence="12" id="KW-1185">Reference proteome</keyword>
<keyword evidence="5 9" id="KW-0812">Transmembrane</keyword>
<accession>A0A8T0JE20</accession>
<dbReference type="GO" id="GO:0016020">
    <property type="term" value="C:membrane"/>
    <property type="evidence" value="ECO:0007669"/>
    <property type="project" value="UniProtKB-SubCell"/>
</dbReference>
<evidence type="ECO:0000256" key="2">
    <source>
        <dbReference type="ARBA" id="ARBA00005179"/>
    </source>
</evidence>
<keyword evidence="7 9" id="KW-0472">Membrane</keyword>
<dbReference type="GO" id="GO:0006629">
    <property type="term" value="P:lipid metabolic process"/>
    <property type="evidence" value="ECO:0007669"/>
    <property type="project" value="InterPro"/>
</dbReference>
<evidence type="ECO:0000256" key="6">
    <source>
        <dbReference type="ARBA" id="ARBA00022989"/>
    </source>
</evidence>
<feature type="transmembrane region" description="Helical" evidence="9">
    <location>
        <begin position="16"/>
        <end position="35"/>
    </location>
</feature>
<dbReference type="InterPro" id="IPR032805">
    <property type="entry name" value="Wax_synthase_dom"/>
</dbReference>
<dbReference type="OrthoDB" id="1077582at2759"/>
<feature type="domain" description="Wax synthase" evidence="10">
    <location>
        <begin position="292"/>
        <end position="351"/>
    </location>
</feature>
<protein>
    <recommendedName>
        <fullName evidence="10">Wax synthase domain-containing protein</fullName>
    </recommendedName>
</protein>
<feature type="transmembrane region" description="Helical" evidence="9">
    <location>
        <begin position="144"/>
        <end position="165"/>
    </location>
</feature>
<feature type="transmembrane region" description="Helical" evidence="9">
    <location>
        <begin position="317"/>
        <end position="338"/>
    </location>
</feature>
<comment type="caution">
    <text evidence="11">The sequence shown here is derived from an EMBL/GenBank/DDBJ whole genome shotgun (WGS) entry which is preliminary data.</text>
</comment>
<feature type="transmembrane region" description="Helical" evidence="9">
    <location>
        <begin position="68"/>
        <end position="87"/>
    </location>
</feature>
<evidence type="ECO:0000256" key="4">
    <source>
        <dbReference type="ARBA" id="ARBA00022679"/>
    </source>
</evidence>
<dbReference type="EMBL" id="CM026421">
    <property type="protein sequence ID" value="KAG0592921.1"/>
    <property type="molecule type" value="Genomic_DNA"/>
</dbReference>